<feature type="region of interest" description="Disordered" evidence="1">
    <location>
        <begin position="159"/>
        <end position="225"/>
    </location>
</feature>
<feature type="compositionally biased region" description="Basic and acidic residues" evidence="1">
    <location>
        <begin position="198"/>
        <end position="211"/>
    </location>
</feature>
<dbReference type="AlphaFoldDB" id="A0A8J6HFB8"/>
<dbReference type="EMBL" id="JABDTM020025082">
    <property type="protein sequence ID" value="KAH0813630.1"/>
    <property type="molecule type" value="Genomic_DNA"/>
</dbReference>
<name>A0A8J6HFB8_TENMO</name>
<feature type="compositionally biased region" description="Basic and acidic residues" evidence="1">
    <location>
        <begin position="180"/>
        <end position="190"/>
    </location>
</feature>
<reference evidence="2" key="2">
    <citation type="submission" date="2021-08" db="EMBL/GenBank/DDBJ databases">
        <authorList>
            <person name="Eriksson T."/>
        </authorList>
    </citation>
    <scope>NUCLEOTIDE SEQUENCE</scope>
    <source>
        <strain evidence="2">Stoneville</strain>
        <tissue evidence="2">Whole head</tissue>
    </source>
</reference>
<protein>
    <submittedName>
        <fullName evidence="2">Uncharacterized protein</fullName>
    </submittedName>
</protein>
<evidence type="ECO:0000313" key="3">
    <source>
        <dbReference type="Proteomes" id="UP000719412"/>
    </source>
</evidence>
<proteinExistence type="predicted"/>
<organism evidence="2 3">
    <name type="scientific">Tenebrio molitor</name>
    <name type="common">Yellow mealworm beetle</name>
    <dbReference type="NCBI Taxonomy" id="7067"/>
    <lineage>
        <taxon>Eukaryota</taxon>
        <taxon>Metazoa</taxon>
        <taxon>Ecdysozoa</taxon>
        <taxon>Arthropoda</taxon>
        <taxon>Hexapoda</taxon>
        <taxon>Insecta</taxon>
        <taxon>Pterygota</taxon>
        <taxon>Neoptera</taxon>
        <taxon>Endopterygota</taxon>
        <taxon>Coleoptera</taxon>
        <taxon>Polyphaga</taxon>
        <taxon>Cucujiformia</taxon>
        <taxon>Tenebrionidae</taxon>
        <taxon>Tenebrio</taxon>
    </lineage>
</organism>
<feature type="region of interest" description="Disordered" evidence="1">
    <location>
        <begin position="1"/>
        <end position="30"/>
    </location>
</feature>
<gene>
    <name evidence="2" type="ORF">GEV33_009163</name>
</gene>
<sequence>MAPPGTILGSFDGSGATERLNKNNQRTDNTVTSRWSTIRLRSSWPPPDDPCGVVYHDSIPNAKNDPAARSVEIRDGNDGGRHRRSPTLAYAEPYLVLGGDRHLRRRRALALYHSLCDLESRWPGLNRCPLGSHHPPMNTQSVPESQFPPEITHRRFHYGDSNRTTIDPSAPGAESTSPGRSREIRQRGPELKTMQTVRSRDDRGKNRRVERANAPQPPTLRRDSNKHFEACARKLSFTRSQFNMHGDRIEEPRSATLHPERSHLSIKYLIGSGAVCRS</sequence>
<reference evidence="2" key="1">
    <citation type="journal article" date="2020" name="J Insects Food Feed">
        <title>The yellow mealworm (Tenebrio molitor) genome: a resource for the emerging insects as food and feed industry.</title>
        <authorList>
            <person name="Eriksson T."/>
            <person name="Andere A."/>
            <person name="Kelstrup H."/>
            <person name="Emery V."/>
            <person name="Picard C."/>
        </authorList>
    </citation>
    <scope>NUCLEOTIDE SEQUENCE</scope>
    <source>
        <strain evidence="2">Stoneville</strain>
        <tissue evidence="2">Whole head</tissue>
    </source>
</reference>
<keyword evidence="3" id="KW-1185">Reference proteome</keyword>
<dbReference type="Proteomes" id="UP000719412">
    <property type="component" value="Unassembled WGS sequence"/>
</dbReference>
<comment type="caution">
    <text evidence="2">The sequence shown here is derived from an EMBL/GenBank/DDBJ whole genome shotgun (WGS) entry which is preliminary data.</text>
</comment>
<evidence type="ECO:0000256" key="1">
    <source>
        <dbReference type="SAM" id="MobiDB-lite"/>
    </source>
</evidence>
<accession>A0A8J6HFB8</accession>
<evidence type="ECO:0000313" key="2">
    <source>
        <dbReference type="EMBL" id="KAH0813630.1"/>
    </source>
</evidence>